<organism evidence="1 2">
    <name type="scientific">Ralstonia phage phiRSL1</name>
    <dbReference type="NCBI Taxonomy" id="1980924"/>
    <lineage>
        <taxon>Viruses</taxon>
        <taxon>Duplodnaviria</taxon>
        <taxon>Heunggongvirae</taxon>
        <taxon>Uroviricota</taxon>
        <taxon>Caudoviricetes</taxon>
        <taxon>Mieseafarmvirus</taxon>
        <taxon>Mieseafarmvirus RSL1</taxon>
    </lineage>
</organism>
<protein>
    <submittedName>
        <fullName evidence="1">Uncharacterized protein</fullName>
    </submittedName>
</protein>
<dbReference type="GeneID" id="6369945"/>
<accession>B2ZY14</accession>
<keyword evidence="2" id="KW-1185">Reference proteome</keyword>
<evidence type="ECO:0000313" key="2">
    <source>
        <dbReference type="Proteomes" id="UP000001034"/>
    </source>
</evidence>
<sequence length="144" mass="15869">MQKHFLIRTDVQGTSYTLLAFSVLGAISVRSTADLSAYDKAVITGHSFMPSAALADLVEYIQDLTTYKRTVVATQDVALRLMLDLQAVMREQPALLDPYTLRLEVSTATETSTNVMGFDKLLIQALDLNTIREATQVTLTVKKA</sequence>
<name>B2ZY14_9CAUD</name>
<reference evidence="1 2" key="1">
    <citation type="journal article" date="2010" name="Virology">
        <title>A jumbo phage infecting the phytopathogen Ralstonia solanacearum defines a new lineage of the Myoviridae family.</title>
        <authorList>
            <person name="Yamada T."/>
            <person name="Satoh S."/>
            <person name="Ishikawa H."/>
            <person name="Fujiwara A."/>
            <person name="Kawasaki T."/>
            <person name="Fujie M."/>
            <person name="Ogata H."/>
        </authorList>
    </citation>
    <scope>NUCLEOTIDE SEQUENCE [LARGE SCALE GENOMIC DNA]</scope>
</reference>
<proteinExistence type="predicted"/>
<dbReference type="EMBL" id="AB366653">
    <property type="protein sequence ID" value="BAG41600.1"/>
    <property type="molecule type" value="Genomic_DNA"/>
</dbReference>
<dbReference type="KEGG" id="vg:6369945"/>
<dbReference type="Proteomes" id="UP000001034">
    <property type="component" value="Segment"/>
</dbReference>
<dbReference type="RefSeq" id="YP_001950030.1">
    <property type="nucleotide sequence ID" value="NC_010811.2"/>
</dbReference>
<evidence type="ECO:0000313" key="1">
    <source>
        <dbReference type="EMBL" id="BAG41600.1"/>
    </source>
</evidence>